<accession>A0A2U2RNI6</accession>
<dbReference type="RefSeq" id="WP_109274324.1">
    <property type="nucleotide sequence ID" value="NZ_QFKX01000001.1"/>
</dbReference>
<organism evidence="1 2">
    <name type="scientific">Brachybacterium endophyticum</name>
    <dbReference type="NCBI Taxonomy" id="2182385"/>
    <lineage>
        <taxon>Bacteria</taxon>
        <taxon>Bacillati</taxon>
        <taxon>Actinomycetota</taxon>
        <taxon>Actinomycetes</taxon>
        <taxon>Micrococcales</taxon>
        <taxon>Dermabacteraceae</taxon>
        <taxon>Brachybacterium</taxon>
    </lineage>
</organism>
<dbReference type="SUPFAM" id="SSF54427">
    <property type="entry name" value="NTF2-like"/>
    <property type="match status" value="1"/>
</dbReference>
<proteinExistence type="predicted"/>
<keyword evidence="2" id="KW-1185">Reference proteome</keyword>
<protein>
    <recommendedName>
        <fullName evidence="3">SnoaL-like domain-containing protein</fullName>
    </recommendedName>
</protein>
<evidence type="ECO:0000313" key="2">
    <source>
        <dbReference type="Proteomes" id="UP000245590"/>
    </source>
</evidence>
<dbReference type="Gene3D" id="3.10.450.50">
    <property type="match status" value="1"/>
</dbReference>
<gene>
    <name evidence="1" type="ORF">DEO23_02035</name>
</gene>
<dbReference type="EMBL" id="QFKX01000001">
    <property type="protein sequence ID" value="PWH07439.1"/>
    <property type="molecule type" value="Genomic_DNA"/>
</dbReference>
<comment type="caution">
    <text evidence="1">The sequence shown here is derived from an EMBL/GenBank/DDBJ whole genome shotgun (WGS) entry which is preliminary data.</text>
</comment>
<dbReference type="OrthoDB" id="4412416at2"/>
<name>A0A2U2RNI6_9MICO</name>
<dbReference type="InterPro" id="IPR032710">
    <property type="entry name" value="NTF2-like_dom_sf"/>
</dbReference>
<dbReference type="Proteomes" id="UP000245590">
    <property type="component" value="Unassembled WGS sequence"/>
</dbReference>
<evidence type="ECO:0008006" key="3">
    <source>
        <dbReference type="Google" id="ProtNLM"/>
    </source>
</evidence>
<sequence>MDITLPDGCGNAPRIGIVADIVGNWARSDRAALEDWLGEDATWTLVGAGTRRGRGAAAQVAPPFSPERMELTSIITHGRLASCDGFLEAGGERLCFSHALRFAGAAKTARIADVRSYCIREGGGTRG</sequence>
<dbReference type="AlphaFoldDB" id="A0A2U2RNI6"/>
<reference evidence="1 2" key="1">
    <citation type="submission" date="2018-05" db="EMBL/GenBank/DDBJ databases">
        <title>Brachybacterium sp. M1HQ-2T, whole genome shotgun sequence.</title>
        <authorList>
            <person name="Tuo L."/>
        </authorList>
    </citation>
    <scope>NUCLEOTIDE SEQUENCE [LARGE SCALE GENOMIC DNA]</scope>
    <source>
        <strain evidence="1 2">M1HQ-2</strain>
    </source>
</reference>
<evidence type="ECO:0000313" key="1">
    <source>
        <dbReference type="EMBL" id="PWH07439.1"/>
    </source>
</evidence>